<keyword evidence="2" id="KW-0472">Membrane</keyword>
<keyword evidence="2" id="KW-1133">Transmembrane helix</keyword>
<feature type="signal peptide" evidence="3">
    <location>
        <begin position="1"/>
        <end position="22"/>
    </location>
</feature>
<name>A0A7S2N2Q6_9EUKA</name>
<organism evidence="4">
    <name type="scientific">Haptolina brevifila</name>
    <dbReference type="NCBI Taxonomy" id="156173"/>
    <lineage>
        <taxon>Eukaryota</taxon>
        <taxon>Haptista</taxon>
        <taxon>Haptophyta</taxon>
        <taxon>Prymnesiophyceae</taxon>
        <taxon>Prymnesiales</taxon>
        <taxon>Prymnesiaceae</taxon>
        <taxon>Haptolina</taxon>
    </lineage>
</organism>
<feature type="compositionally biased region" description="Basic and acidic residues" evidence="1">
    <location>
        <begin position="36"/>
        <end position="51"/>
    </location>
</feature>
<evidence type="ECO:0000256" key="2">
    <source>
        <dbReference type="SAM" id="Phobius"/>
    </source>
</evidence>
<feature type="region of interest" description="Disordered" evidence="1">
    <location>
        <begin position="29"/>
        <end position="63"/>
    </location>
</feature>
<keyword evidence="2" id="KW-0812">Transmembrane</keyword>
<accession>A0A7S2N2Q6</accession>
<sequence length="228" mass="24152">MLPLIAVALGWARSLPAAPAAARPIIVMNDRPPLQPKDDLRPRFARADPDSAPKTSFKATPTAVATRPNDAAGAITSNEQLLAEIRALQPEAPSPRPERTPVDLNGIQPTFLLLGAASYGLASAFGFQFAVWAAGFFESHPLDEDAFYVVARLSTVARAVVVAMAALGTGVTAIASIGQLALMAQVMDGIRKGELDPSKERVDPYGGRKQGELEKMLRLMLGDKLAGL</sequence>
<dbReference type="AlphaFoldDB" id="A0A7S2N2Q6"/>
<evidence type="ECO:0000256" key="3">
    <source>
        <dbReference type="SAM" id="SignalP"/>
    </source>
</evidence>
<keyword evidence="3" id="KW-0732">Signal</keyword>
<gene>
    <name evidence="4" type="ORF">CBRE1094_LOCUS33161</name>
</gene>
<evidence type="ECO:0000256" key="1">
    <source>
        <dbReference type="SAM" id="MobiDB-lite"/>
    </source>
</evidence>
<proteinExistence type="predicted"/>
<dbReference type="Pfam" id="PF11282">
    <property type="entry name" value="DUF3082"/>
    <property type="match status" value="1"/>
</dbReference>
<feature type="chain" id="PRO_5030808450" evidence="3">
    <location>
        <begin position="23"/>
        <end position="228"/>
    </location>
</feature>
<reference evidence="4" key="1">
    <citation type="submission" date="2021-01" db="EMBL/GenBank/DDBJ databases">
        <authorList>
            <person name="Corre E."/>
            <person name="Pelletier E."/>
            <person name="Niang G."/>
            <person name="Scheremetjew M."/>
            <person name="Finn R."/>
            <person name="Kale V."/>
            <person name="Holt S."/>
            <person name="Cochrane G."/>
            <person name="Meng A."/>
            <person name="Brown T."/>
            <person name="Cohen L."/>
        </authorList>
    </citation>
    <scope>NUCLEOTIDE SEQUENCE</scope>
    <source>
        <strain evidence="4">UTEX LB 985</strain>
    </source>
</reference>
<dbReference type="InterPro" id="IPR021434">
    <property type="entry name" value="DUF3082"/>
</dbReference>
<protein>
    <submittedName>
        <fullName evidence="4">Uncharacterized protein</fullName>
    </submittedName>
</protein>
<dbReference type="EMBL" id="HBGU01061035">
    <property type="protein sequence ID" value="CAD9516151.1"/>
    <property type="molecule type" value="Transcribed_RNA"/>
</dbReference>
<feature type="transmembrane region" description="Helical" evidence="2">
    <location>
        <begin position="159"/>
        <end position="182"/>
    </location>
</feature>
<evidence type="ECO:0000313" key="4">
    <source>
        <dbReference type="EMBL" id="CAD9516151.1"/>
    </source>
</evidence>